<proteinExistence type="predicted"/>
<keyword evidence="7" id="KW-1278">Translocase</keyword>
<dbReference type="SMART" id="SM00382">
    <property type="entry name" value="AAA"/>
    <property type="match status" value="1"/>
</dbReference>
<keyword evidence="9" id="KW-0406">Ion transport</keyword>
<dbReference type="GO" id="GO:0016887">
    <property type="term" value="F:ATP hydrolysis activity"/>
    <property type="evidence" value="ECO:0007669"/>
    <property type="project" value="InterPro"/>
</dbReference>
<keyword evidence="4" id="KW-0997">Cell inner membrane</keyword>
<keyword evidence="14" id="KW-1185">Reference proteome</keyword>
<dbReference type="GO" id="GO:0005524">
    <property type="term" value="F:ATP binding"/>
    <property type="evidence" value="ECO:0007669"/>
    <property type="project" value="UniProtKB-KW"/>
</dbReference>
<evidence type="ECO:0000256" key="9">
    <source>
        <dbReference type="ARBA" id="ARBA00023065"/>
    </source>
</evidence>
<evidence type="ECO:0000256" key="8">
    <source>
        <dbReference type="ARBA" id="ARBA00023004"/>
    </source>
</evidence>
<dbReference type="InterPro" id="IPR015853">
    <property type="entry name" value="ABC_transpr_FbpC"/>
</dbReference>
<evidence type="ECO:0000256" key="5">
    <source>
        <dbReference type="ARBA" id="ARBA00022741"/>
    </source>
</evidence>
<dbReference type="SUPFAM" id="SSF50331">
    <property type="entry name" value="MOP-like"/>
    <property type="match status" value="1"/>
</dbReference>
<reference evidence="14" key="1">
    <citation type="submission" date="2019-10" db="EMBL/GenBank/DDBJ databases">
        <title>Streptomyces sp. nov., a novel actinobacterium isolated from alkaline environment.</title>
        <authorList>
            <person name="Golinska P."/>
        </authorList>
    </citation>
    <scope>NUCLEOTIDE SEQUENCE [LARGE SCALE GENOMIC DNA]</scope>
    <source>
        <strain evidence="14">DSM 42118</strain>
    </source>
</reference>
<keyword evidence="3" id="KW-0410">Iron transport</keyword>
<evidence type="ECO:0000256" key="6">
    <source>
        <dbReference type="ARBA" id="ARBA00022840"/>
    </source>
</evidence>
<keyword evidence="8" id="KW-0408">Iron</keyword>
<dbReference type="InterPro" id="IPR013611">
    <property type="entry name" value="Transp-assoc_OB_typ2"/>
</dbReference>
<sequence length="378" mass="38873">MNDLSVRGLVKSHGSDGPVLRGLDLEAGAGDLVAVLGPSGCGKTTLLRVIAGFLRADAGTVTVGGRVLTDPGTHVPPERRAVGIVAQEGALFPHLDVARNVAFGLTGLSRAARRKRVAEMLELVGLADHGRRMPHELSGGQQQRVSLARALAPRPALVLLDEPFNALDSSLRTGLRADVRAALRAGGATALLVTHDQQEALSVADSVAVVRDGRVVQQDDPRRLYHHPVDARVARFVGDAVVLPGAVEGDAGGLAATPLGAVPLPRDGAGGPTEAAESGTPVTVLLRPEQLLLRPPGTAGAVGGTVEDVHFYGHDAVVTVRVAGLERPVEVRHAGVVEVRPGDPTDLEVIGPALLCTREVAPTPAPVPGAAGIAGTVR</sequence>
<keyword evidence="2" id="KW-1003">Cell membrane</keyword>
<comment type="caution">
    <text evidence="13">The sequence shown here is derived from an EMBL/GenBank/DDBJ whole genome shotgun (WGS) entry which is preliminary data.</text>
</comment>
<evidence type="ECO:0000256" key="3">
    <source>
        <dbReference type="ARBA" id="ARBA00022496"/>
    </source>
</evidence>
<dbReference type="InterPro" id="IPR050093">
    <property type="entry name" value="ABC_SmlMolc_Importer"/>
</dbReference>
<dbReference type="InterPro" id="IPR003593">
    <property type="entry name" value="AAA+_ATPase"/>
</dbReference>
<evidence type="ECO:0000313" key="13">
    <source>
        <dbReference type="EMBL" id="MBB0244511.1"/>
    </source>
</evidence>
<keyword evidence="6 13" id="KW-0067">ATP-binding</keyword>
<gene>
    <name evidence="13" type="ORF">FNQ90_10440</name>
</gene>
<evidence type="ECO:0000256" key="4">
    <source>
        <dbReference type="ARBA" id="ARBA00022519"/>
    </source>
</evidence>
<dbReference type="EC" id="7.6.2.9" evidence="11"/>
<dbReference type="PROSITE" id="PS50893">
    <property type="entry name" value="ABC_TRANSPORTER_2"/>
    <property type="match status" value="1"/>
</dbReference>
<dbReference type="EMBL" id="VKHT01000254">
    <property type="protein sequence ID" value="MBB0244511.1"/>
    <property type="molecule type" value="Genomic_DNA"/>
</dbReference>
<dbReference type="GO" id="GO:0015408">
    <property type="term" value="F:ABC-type ferric iron transporter activity"/>
    <property type="evidence" value="ECO:0007669"/>
    <property type="project" value="InterPro"/>
</dbReference>
<name>A0A7W3Y1M1_9ACTN</name>
<protein>
    <recommendedName>
        <fullName evidence="11">ABC-type quaternary amine transporter</fullName>
        <ecNumber evidence="11">7.6.2.9</ecNumber>
    </recommendedName>
</protein>
<evidence type="ECO:0000256" key="11">
    <source>
        <dbReference type="ARBA" id="ARBA00066388"/>
    </source>
</evidence>
<dbReference type="Proteomes" id="UP000538929">
    <property type="component" value="Unassembled WGS sequence"/>
</dbReference>
<evidence type="ECO:0000256" key="1">
    <source>
        <dbReference type="ARBA" id="ARBA00022448"/>
    </source>
</evidence>
<evidence type="ECO:0000256" key="10">
    <source>
        <dbReference type="ARBA" id="ARBA00023136"/>
    </source>
</evidence>
<dbReference type="GO" id="GO:0043190">
    <property type="term" value="C:ATP-binding cassette (ABC) transporter complex"/>
    <property type="evidence" value="ECO:0007669"/>
    <property type="project" value="InterPro"/>
</dbReference>
<dbReference type="InterPro" id="IPR017871">
    <property type="entry name" value="ABC_transporter-like_CS"/>
</dbReference>
<dbReference type="Pfam" id="PF08402">
    <property type="entry name" value="TOBE_2"/>
    <property type="match status" value="1"/>
</dbReference>
<dbReference type="CDD" id="cd03259">
    <property type="entry name" value="ABC_Carb_Solutes_like"/>
    <property type="match status" value="1"/>
</dbReference>
<dbReference type="Pfam" id="PF00005">
    <property type="entry name" value="ABC_tran"/>
    <property type="match status" value="1"/>
</dbReference>
<dbReference type="GO" id="GO:0015418">
    <property type="term" value="F:ABC-type quaternary ammonium compound transporting activity"/>
    <property type="evidence" value="ECO:0007669"/>
    <property type="project" value="UniProtKB-EC"/>
</dbReference>
<evidence type="ECO:0000259" key="12">
    <source>
        <dbReference type="PROSITE" id="PS50893"/>
    </source>
</evidence>
<dbReference type="AlphaFoldDB" id="A0A7W3Y1M1"/>
<dbReference type="InterPro" id="IPR003439">
    <property type="entry name" value="ABC_transporter-like_ATP-bd"/>
</dbReference>
<dbReference type="RefSeq" id="WP_182606126.1">
    <property type="nucleotide sequence ID" value="NZ_VKHT01000254.1"/>
</dbReference>
<dbReference type="SUPFAM" id="SSF52540">
    <property type="entry name" value="P-loop containing nucleoside triphosphate hydrolases"/>
    <property type="match status" value="1"/>
</dbReference>
<dbReference type="InterPro" id="IPR008995">
    <property type="entry name" value="Mo/tungstate-bd_C_term_dom"/>
</dbReference>
<evidence type="ECO:0000256" key="2">
    <source>
        <dbReference type="ARBA" id="ARBA00022475"/>
    </source>
</evidence>
<feature type="domain" description="ABC transporter" evidence="12">
    <location>
        <begin position="4"/>
        <end position="237"/>
    </location>
</feature>
<keyword evidence="5" id="KW-0547">Nucleotide-binding</keyword>
<dbReference type="Gene3D" id="2.40.50.100">
    <property type="match status" value="1"/>
</dbReference>
<dbReference type="InterPro" id="IPR027417">
    <property type="entry name" value="P-loop_NTPase"/>
</dbReference>
<dbReference type="PANTHER" id="PTHR42781:SF5">
    <property type="entry name" value="PUTRESCINE TRANSPORT ATP-BINDING PROTEIN POTG"/>
    <property type="match status" value="1"/>
</dbReference>
<organism evidence="13 14">
    <name type="scientific">Streptomyces alkaliphilus</name>
    <dbReference type="NCBI Taxonomy" id="1472722"/>
    <lineage>
        <taxon>Bacteria</taxon>
        <taxon>Bacillati</taxon>
        <taxon>Actinomycetota</taxon>
        <taxon>Actinomycetes</taxon>
        <taxon>Kitasatosporales</taxon>
        <taxon>Streptomycetaceae</taxon>
        <taxon>Streptomyces</taxon>
    </lineage>
</organism>
<evidence type="ECO:0000313" key="14">
    <source>
        <dbReference type="Proteomes" id="UP000538929"/>
    </source>
</evidence>
<dbReference type="Gene3D" id="3.40.50.300">
    <property type="entry name" value="P-loop containing nucleotide triphosphate hydrolases"/>
    <property type="match status" value="1"/>
</dbReference>
<dbReference type="PANTHER" id="PTHR42781">
    <property type="entry name" value="SPERMIDINE/PUTRESCINE IMPORT ATP-BINDING PROTEIN POTA"/>
    <property type="match status" value="1"/>
</dbReference>
<dbReference type="PROSITE" id="PS00211">
    <property type="entry name" value="ABC_TRANSPORTER_1"/>
    <property type="match status" value="1"/>
</dbReference>
<keyword evidence="1" id="KW-0813">Transport</keyword>
<accession>A0A7W3Y1M1</accession>
<keyword evidence="10" id="KW-0472">Membrane</keyword>
<dbReference type="FunFam" id="3.40.50.300:FF:000425">
    <property type="entry name" value="Probable ABC transporter, ATP-binding subunit"/>
    <property type="match status" value="1"/>
</dbReference>
<evidence type="ECO:0000256" key="7">
    <source>
        <dbReference type="ARBA" id="ARBA00022967"/>
    </source>
</evidence>